<dbReference type="Proteomes" id="UP000011116">
    <property type="component" value="Chromosome 7H"/>
</dbReference>
<feature type="region of interest" description="Disordered" evidence="1">
    <location>
        <begin position="18"/>
        <end position="65"/>
    </location>
</feature>
<dbReference type="EnsemblPlants" id="HORVU.MOREX.r3.7HG0744060.1">
    <property type="protein sequence ID" value="HORVU.MOREX.r3.7HG0744060.1.CDS1"/>
    <property type="gene ID" value="HORVU.MOREX.r3.7HG0744060"/>
</dbReference>
<reference evidence="3" key="1">
    <citation type="journal article" date="2012" name="Nature">
        <title>A physical, genetic and functional sequence assembly of the barley genome.</title>
        <authorList>
            <consortium name="The International Barley Genome Sequencing Consortium"/>
            <person name="Mayer K.F."/>
            <person name="Waugh R."/>
            <person name="Brown J.W."/>
            <person name="Schulman A."/>
            <person name="Langridge P."/>
            <person name="Platzer M."/>
            <person name="Fincher G.B."/>
            <person name="Muehlbauer G.J."/>
            <person name="Sato K."/>
            <person name="Close T.J."/>
            <person name="Wise R.P."/>
            <person name="Stein N."/>
        </authorList>
    </citation>
    <scope>NUCLEOTIDE SEQUENCE [LARGE SCALE GENOMIC DNA]</scope>
    <source>
        <strain evidence="3">cv. Morex</strain>
    </source>
</reference>
<dbReference type="AlphaFoldDB" id="A0A8I7BFM0"/>
<dbReference type="Gramene" id="HORVU.MOREX.r2.7HG0616940.1">
    <property type="protein sequence ID" value="HORVU.MOREX.r2.7HG0616940.1.CDS.1"/>
    <property type="gene ID" value="HORVU.MOREX.r2.7HG0616940"/>
</dbReference>
<evidence type="ECO:0000313" key="3">
    <source>
        <dbReference type="Proteomes" id="UP000011116"/>
    </source>
</evidence>
<feature type="compositionally biased region" description="Acidic residues" evidence="1">
    <location>
        <begin position="55"/>
        <end position="64"/>
    </location>
</feature>
<protein>
    <submittedName>
        <fullName evidence="2">Uncharacterized protein</fullName>
    </submittedName>
</protein>
<evidence type="ECO:0000313" key="2">
    <source>
        <dbReference type="EnsemblPlants" id="HORVU.MOREX.r3.7HG0744060.1.CDS1"/>
    </source>
</evidence>
<accession>A0A8I7BFM0</accession>
<reference evidence="2" key="3">
    <citation type="submission" date="2022-01" db="UniProtKB">
        <authorList>
            <consortium name="EnsemblPlants"/>
        </authorList>
    </citation>
    <scope>IDENTIFICATION</scope>
    <source>
        <strain evidence="2">subsp. vulgare</strain>
    </source>
</reference>
<organism evidence="2 3">
    <name type="scientific">Hordeum vulgare subsp. vulgare</name>
    <name type="common">Domesticated barley</name>
    <dbReference type="NCBI Taxonomy" id="112509"/>
    <lineage>
        <taxon>Eukaryota</taxon>
        <taxon>Viridiplantae</taxon>
        <taxon>Streptophyta</taxon>
        <taxon>Embryophyta</taxon>
        <taxon>Tracheophyta</taxon>
        <taxon>Spermatophyta</taxon>
        <taxon>Magnoliopsida</taxon>
        <taxon>Liliopsida</taxon>
        <taxon>Poales</taxon>
        <taxon>Poaceae</taxon>
        <taxon>BOP clade</taxon>
        <taxon>Pooideae</taxon>
        <taxon>Triticodae</taxon>
        <taxon>Triticeae</taxon>
        <taxon>Hordeinae</taxon>
        <taxon>Hordeum</taxon>
    </lineage>
</organism>
<evidence type="ECO:0000256" key="1">
    <source>
        <dbReference type="SAM" id="MobiDB-lite"/>
    </source>
</evidence>
<dbReference type="Gramene" id="HORVU.MOREX.r3.7HG0744060.1">
    <property type="protein sequence ID" value="HORVU.MOREX.r3.7HG0744060.1.CDS1"/>
    <property type="gene ID" value="HORVU.MOREX.r3.7HG0744060"/>
</dbReference>
<reference evidence="2" key="2">
    <citation type="submission" date="2020-10" db="EMBL/GenBank/DDBJ databases">
        <authorList>
            <person name="Scholz U."/>
            <person name="Mascher M."/>
            <person name="Fiebig A."/>
        </authorList>
    </citation>
    <scope>NUCLEOTIDE SEQUENCE [LARGE SCALE GENOMIC DNA]</scope>
    <source>
        <strain evidence="2">cv. Morex</strain>
    </source>
</reference>
<name>A0A8I7BFM0_HORVV</name>
<feature type="compositionally biased region" description="Acidic residues" evidence="1">
    <location>
        <begin position="18"/>
        <end position="34"/>
    </location>
</feature>
<proteinExistence type="predicted"/>
<keyword evidence="3" id="KW-1185">Reference proteome</keyword>
<sequence length="173" mass="19544">MKKKLYLLFFTVEGFDQISDEDDDDGVDPDEEDLDKSKGGEEDFEGNLDTTDKDSQEDDANPIDDLDKASFIKKDILASACGNKQRSVVSATEFHPKMLLENAHTAFIEEIKRCGLPESDNCDKVDEEMISPMRMFSSPPKDGEPMSVHMDYISQQLKNFDMVESDEEEGDNL</sequence>